<feature type="coiled-coil region" evidence="3">
    <location>
        <begin position="76"/>
        <end position="114"/>
    </location>
</feature>
<protein>
    <recommendedName>
        <fullName evidence="6">FGFR1 oncogene partner 2 homolog</fullName>
    </recommendedName>
</protein>
<dbReference type="Pfam" id="PF05769">
    <property type="entry name" value="SIKE"/>
    <property type="match status" value="1"/>
</dbReference>
<evidence type="ECO:0000256" key="1">
    <source>
        <dbReference type="ARBA" id="ARBA00005537"/>
    </source>
</evidence>
<evidence type="ECO:0000256" key="2">
    <source>
        <dbReference type="ARBA" id="ARBA00023054"/>
    </source>
</evidence>
<dbReference type="PANTHER" id="PTHR12186">
    <property type="entry name" value="SIKE FAMILY MEMBER"/>
    <property type="match status" value="1"/>
</dbReference>
<evidence type="ECO:0000256" key="3">
    <source>
        <dbReference type="SAM" id="Coils"/>
    </source>
</evidence>
<dbReference type="AlphaFoldDB" id="A0A8S9Y5A0"/>
<evidence type="ECO:0000313" key="4">
    <source>
        <dbReference type="EMBL" id="KAF6215994.1"/>
    </source>
</evidence>
<dbReference type="OrthoDB" id="21214at2759"/>
<proteinExistence type="inferred from homology"/>
<dbReference type="EMBL" id="WIXP02000001">
    <property type="protein sequence ID" value="KAF6215994.1"/>
    <property type="molecule type" value="Genomic_DNA"/>
</dbReference>
<accession>A0A8S9Y5A0</accession>
<gene>
    <name evidence="4" type="ORF">GE061_000331</name>
</gene>
<sequence length="200" mass="22839">MLIETSTMSLTIHQIVLDAKNLAVKLRESNSTADNLLSQGQTVHRQIDIMKQYSDDVGELNEAARHRPHTALVAGIKQENRHLRDLQQENRELKAALEEQQNALELIMTKYRQQMTKLVNNSKLDFPKLYSQRYHEKILEQGIKIKEMAEIMSKAASIDDDAISKDQEELMRLTTENKGLRQLLKIATDNGSVDNISITT</sequence>
<feature type="coiled-coil region" evidence="3">
    <location>
        <begin position="163"/>
        <end position="190"/>
    </location>
</feature>
<dbReference type="Proteomes" id="UP000466442">
    <property type="component" value="Linkage Group LG1"/>
</dbReference>
<evidence type="ECO:0008006" key="6">
    <source>
        <dbReference type="Google" id="ProtNLM"/>
    </source>
</evidence>
<dbReference type="PANTHER" id="PTHR12186:SF2">
    <property type="entry name" value="FGFR1 ONCOGENE PARTNER 2 HOMOLOG"/>
    <property type="match status" value="1"/>
</dbReference>
<keyword evidence="5" id="KW-1185">Reference proteome</keyword>
<name>A0A8S9Y5A0_APOLU</name>
<dbReference type="InterPro" id="IPR008555">
    <property type="entry name" value="SIKE"/>
</dbReference>
<comment type="caution">
    <text evidence="4">The sequence shown here is derived from an EMBL/GenBank/DDBJ whole genome shotgun (WGS) entry which is preliminary data.</text>
</comment>
<comment type="similarity">
    <text evidence="1">Belongs to the SIKE family.</text>
</comment>
<reference evidence="4" key="1">
    <citation type="journal article" date="2021" name="Mol. Ecol. Resour.">
        <title>Apolygus lucorum genome provides insights into omnivorousness and mesophyll feeding.</title>
        <authorList>
            <person name="Liu Y."/>
            <person name="Liu H."/>
            <person name="Wang H."/>
            <person name="Huang T."/>
            <person name="Liu B."/>
            <person name="Yang B."/>
            <person name="Yin L."/>
            <person name="Li B."/>
            <person name="Zhang Y."/>
            <person name="Zhang S."/>
            <person name="Jiang F."/>
            <person name="Zhang X."/>
            <person name="Ren Y."/>
            <person name="Wang B."/>
            <person name="Wang S."/>
            <person name="Lu Y."/>
            <person name="Wu K."/>
            <person name="Fan W."/>
            <person name="Wang G."/>
        </authorList>
    </citation>
    <scope>NUCLEOTIDE SEQUENCE</scope>
    <source>
        <strain evidence="4">12Hb</strain>
    </source>
</reference>
<evidence type="ECO:0000313" key="5">
    <source>
        <dbReference type="Proteomes" id="UP000466442"/>
    </source>
</evidence>
<keyword evidence="2 3" id="KW-0175">Coiled coil</keyword>
<organism evidence="4 5">
    <name type="scientific">Apolygus lucorum</name>
    <name type="common">Small green plant bug</name>
    <name type="synonym">Lygocoris lucorum</name>
    <dbReference type="NCBI Taxonomy" id="248454"/>
    <lineage>
        <taxon>Eukaryota</taxon>
        <taxon>Metazoa</taxon>
        <taxon>Ecdysozoa</taxon>
        <taxon>Arthropoda</taxon>
        <taxon>Hexapoda</taxon>
        <taxon>Insecta</taxon>
        <taxon>Pterygota</taxon>
        <taxon>Neoptera</taxon>
        <taxon>Paraneoptera</taxon>
        <taxon>Hemiptera</taxon>
        <taxon>Heteroptera</taxon>
        <taxon>Panheteroptera</taxon>
        <taxon>Cimicomorpha</taxon>
        <taxon>Miridae</taxon>
        <taxon>Mirini</taxon>
        <taxon>Apolygus</taxon>
    </lineage>
</organism>